<dbReference type="EMBL" id="JARAKF010000005">
    <property type="protein sequence ID" value="MDU9001669.1"/>
    <property type="molecule type" value="Genomic_DNA"/>
</dbReference>
<gene>
    <name evidence="1" type="ORF">PU648_57610</name>
</gene>
<reference evidence="1 2" key="1">
    <citation type="submission" date="2023-02" db="EMBL/GenBank/DDBJ databases">
        <authorList>
            <person name="Maleckis M."/>
        </authorList>
    </citation>
    <scope>NUCLEOTIDE SEQUENCE [LARGE SCALE GENOMIC DNA]</scope>
    <source>
        <strain evidence="1 2">P8-A2</strain>
        <plasmid evidence="1">unnamed3</plasmid>
    </source>
</reference>
<accession>A0ABU3V672</accession>
<protein>
    <submittedName>
        <fullName evidence="1">Conjugal transfer protein TraB</fullName>
    </submittedName>
</protein>
<organism evidence="1 2">
    <name type="scientific">Streptomyces mirabilis</name>
    <dbReference type="NCBI Taxonomy" id="68239"/>
    <lineage>
        <taxon>Bacteria</taxon>
        <taxon>Bacillati</taxon>
        <taxon>Actinomycetota</taxon>
        <taxon>Actinomycetes</taxon>
        <taxon>Kitasatosporales</taxon>
        <taxon>Streptomycetaceae</taxon>
        <taxon>Streptomyces</taxon>
    </lineage>
</organism>
<dbReference type="Proteomes" id="UP001257627">
    <property type="component" value="Unassembled WGS sequence"/>
</dbReference>
<evidence type="ECO:0000313" key="1">
    <source>
        <dbReference type="EMBL" id="MDU9001669.1"/>
    </source>
</evidence>
<dbReference type="RefSeq" id="WP_316738601.1">
    <property type="nucleotide sequence ID" value="NZ_JARAKF010000005.1"/>
</dbReference>
<keyword evidence="2" id="KW-1185">Reference proteome</keyword>
<sequence>MNDLVPPGYWIASPVGGDTAVSPTDGDNRYKAVQHKLKTLGTAMDLASNELEALLRGMRTNAQRAEGLATDIANAELDRKFIEMTNQVSVALGGAAVEVQKLHATAEEVSGLAHDTRRTHARLYEGLDDIRSSRRERTPKPGFFAH</sequence>
<comment type="caution">
    <text evidence="1">The sequence shown here is derived from an EMBL/GenBank/DDBJ whole genome shotgun (WGS) entry which is preliminary data.</text>
</comment>
<proteinExistence type="predicted"/>
<evidence type="ECO:0000313" key="2">
    <source>
        <dbReference type="Proteomes" id="UP001257627"/>
    </source>
</evidence>
<name>A0ABU3V672_9ACTN</name>
<keyword evidence="1" id="KW-0614">Plasmid</keyword>
<geneLocation type="plasmid" evidence="1">
    <name>unnamed3</name>
</geneLocation>